<dbReference type="AlphaFoldDB" id="A0A4R3V882"/>
<proteinExistence type="predicted"/>
<dbReference type="Proteomes" id="UP000294692">
    <property type="component" value="Unassembled WGS sequence"/>
</dbReference>
<dbReference type="RefSeq" id="WP_132473818.1">
    <property type="nucleotide sequence ID" value="NZ_JBHRVM010000001.1"/>
</dbReference>
<evidence type="ECO:0000313" key="2">
    <source>
        <dbReference type="Proteomes" id="UP000294692"/>
    </source>
</evidence>
<dbReference type="GO" id="GO:0019825">
    <property type="term" value="F:oxygen binding"/>
    <property type="evidence" value="ECO:0007669"/>
    <property type="project" value="InterPro"/>
</dbReference>
<dbReference type="CDD" id="cd08916">
    <property type="entry name" value="TrHb3_P"/>
    <property type="match status" value="1"/>
</dbReference>
<dbReference type="GO" id="GO:0020037">
    <property type="term" value="F:heme binding"/>
    <property type="evidence" value="ECO:0007669"/>
    <property type="project" value="InterPro"/>
</dbReference>
<dbReference type="InterPro" id="IPR012292">
    <property type="entry name" value="Globin/Proto"/>
</dbReference>
<protein>
    <submittedName>
        <fullName evidence="1">Hemoglobin</fullName>
    </submittedName>
</protein>
<accession>A0A4R3V882</accession>
<dbReference type="Gene3D" id="1.10.490.10">
    <property type="entry name" value="Globins"/>
    <property type="match status" value="1"/>
</dbReference>
<dbReference type="InterPro" id="IPR009050">
    <property type="entry name" value="Globin-like_sf"/>
</dbReference>
<sequence length="135" mass="15674">MSNTPLCTPQEIQDLVHDFYGRVRKDGSLGPIFDRHLHDWDAHLAIMVRFWSSLLLGTGEYQGSPMTKHIALPDLSAPLFEHWLDLFHQTTRDQPNAAMARKAEEFSQRIARSLWYGYQMNHDPDQMTLTEIRHG</sequence>
<dbReference type="EMBL" id="SMBX01000002">
    <property type="protein sequence ID" value="TCV01357.1"/>
    <property type="molecule type" value="Genomic_DNA"/>
</dbReference>
<organism evidence="1 2">
    <name type="scientific">Paracandidimonas soli</name>
    <dbReference type="NCBI Taxonomy" id="1917182"/>
    <lineage>
        <taxon>Bacteria</taxon>
        <taxon>Pseudomonadati</taxon>
        <taxon>Pseudomonadota</taxon>
        <taxon>Betaproteobacteria</taxon>
        <taxon>Burkholderiales</taxon>
        <taxon>Alcaligenaceae</taxon>
        <taxon>Paracandidimonas</taxon>
    </lineage>
</organism>
<keyword evidence="2" id="KW-1185">Reference proteome</keyword>
<gene>
    <name evidence="1" type="ORF">EV686_10266</name>
</gene>
<name>A0A4R3V882_9BURK</name>
<reference evidence="1 2" key="1">
    <citation type="submission" date="2019-03" db="EMBL/GenBank/DDBJ databases">
        <title>Genomic Encyclopedia of Type Strains, Phase IV (KMG-IV): sequencing the most valuable type-strain genomes for metagenomic binning, comparative biology and taxonomic classification.</title>
        <authorList>
            <person name="Goeker M."/>
        </authorList>
    </citation>
    <scope>NUCLEOTIDE SEQUENCE [LARGE SCALE GENOMIC DNA]</scope>
    <source>
        <strain evidence="1 2">DSM 100048</strain>
    </source>
</reference>
<evidence type="ECO:0000313" key="1">
    <source>
        <dbReference type="EMBL" id="TCV01357.1"/>
    </source>
</evidence>
<dbReference type="SUPFAM" id="SSF46458">
    <property type="entry name" value="Globin-like"/>
    <property type="match status" value="1"/>
</dbReference>
<dbReference type="OrthoDB" id="25954at2"/>
<comment type="caution">
    <text evidence="1">The sequence shown here is derived from an EMBL/GenBank/DDBJ whole genome shotgun (WGS) entry which is preliminary data.</text>
</comment>